<evidence type="ECO:0000313" key="5">
    <source>
        <dbReference type="EMBL" id="GAB0177846.1"/>
    </source>
</evidence>
<feature type="domain" description="Ig-like" evidence="3">
    <location>
        <begin position="293"/>
        <end position="324"/>
    </location>
</feature>
<dbReference type="InterPro" id="IPR042474">
    <property type="entry name" value="A33"/>
</dbReference>
<comment type="caution">
    <text evidence="5">The sequence shown here is derived from an EMBL/GenBank/DDBJ whole genome shotgun (WGS) entry which is preliminary data.</text>
</comment>
<keyword evidence="2" id="KW-1133">Transmembrane helix</keyword>
<dbReference type="InterPro" id="IPR000477">
    <property type="entry name" value="RT_dom"/>
</dbReference>
<dbReference type="Pfam" id="PF07686">
    <property type="entry name" value="V-set"/>
    <property type="match status" value="1"/>
</dbReference>
<sequence length="408" mass="44719">MSKWRSATSGVPQGSVLGPVLFNVFINDIDSGTECTLSKFVDDTKLSGAVDLLEGQDAIQKNTDRLEEWAHVNLIKFNKAKCKVLHMGQGNPQYQYRLGDEWIESSPEEKDLGVLVDEKFDVSQPCVLAAQKANHILGCIRSSVTSQVEGGDSAPLLCSRETPPGVPYPALGPSVQDVLGPVRVGPEEGHEDDQRAGTFLLWRQAERVGAVQPGEEKDDAVTRYFDGLVQYGTGYENRIQFNGDVNKGDISITINAVTMEDNGTYACNVRLRNDPPRQTAILSLFVLVAPSKPECKILGTAEYGQTINLTCVSHEGSPKPKYTWQSFNVQNEPRVLQTTEASMNIALYAGIIGGAVAAIIVIGILAYCCCCRADKTNDYEMTEQENRNEPSQEMPTRTQSAEDDAEYE</sequence>
<dbReference type="Proteomes" id="UP001623348">
    <property type="component" value="Unassembled WGS sequence"/>
</dbReference>
<feature type="domain" description="Ig-like" evidence="3">
    <location>
        <begin position="125"/>
        <end position="283"/>
    </location>
</feature>
<evidence type="ECO:0000256" key="1">
    <source>
        <dbReference type="SAM" id="MobiDB-lite"/>
    </source>
</evidence>
<reference evidence="5 6" key="1">
    <citation type="submission" date="2024-06" db="EMBL/GenBank/DDBJ databases">
        <title>The draft genome of Grus japonensis, version 3.</title>
        <authorList>
            <person name="Nabeshima K."/>
            <person name="Suzuki S."/>
            <person name="Onuma M."/>
        </authorList>
    </citation>
    <scope>NUCLEOTIDE SEQUENCE [LARGE SCALE GENOMIC DNA]</scope>
    <source>
        <strain evidence="5 6">451A</strain>
    </source>
</reference>
<dbReference type="Gene3D" id="2.60.40.10">
    <property type="entry name" value="Immunoglobulins"/>
    <property type="match status" value="2"/>
</dbReference>
<gene>
    <name evidence="5" type="ORF">GRJ2_000249900</name>
</gene>
<feature type="compositionally biased region" description="Basic and acidic residues" evidence="1">
    <location>
        <begin position="381"/>
        <end position="390"/>
    </location>
</feature>
<dbReference type="Pfam" id="PF00078">
    <property type="entry name" value="RVT_1"/>
    <property type="match status" value="1"/>
</dbReference>
<dbReference type="SUPFAM" id="SSF48726">
    <property type="entry name" value="Immunoglobulin"/>
    <property type="match status" value="2"/>
</dbReference>
<evidence type="ECO:0000313" key="6">
    <source>
        <dbReference type="Proteomes" id="UP001623348"/>
    </source>
</evidence>
<dbReference type="PANTHER" id="PTHR44969">
    <property type="entry name" value="CELL SURFACE A33 ANTIGEN"/>
    <property type="match status" value="1"/>
</dbReference>
<evidence type="ECO:0000256" key="2">
    <source>
        <dbReference type="SAM" id="Phobius"/>
    </source>
</evidence>
<evidence type="ECO:0000259" key="3">
    <source>
        <dbReference type="PROSITE" id="PS50835"/>
    </source>
</evidence>
<protein>
    <submittedName>
        <fullName evidence="5">Cell surface A33 antigen</fullName>
    </submittedName>
</protein>
<accession>A0ABC9VYA0</accession>
<dbReference type="InterPro" id="IPR013106">
    <property type="entry name" value="Ig_V-set"/>
</dbReference>
<name>A0ABC9VYA0_GRUJA</name>
<dbReference type="EMBL" id="BAAFJT010000001">
    <property type="protein sequence ID" value="GAB0177846.1"/>
    <property type="molecule type" value="Genomic_DNA"/>
</dbReference>
<dbReference type="AlphaFoldDB" id="A0ABC9VYA0"/>
<keyword evidence="2" id="KW-0472">Membrane</keyword>
<dbReference type="PROSITE" id="PS50835">
    <property type="entry name" value="IG_LIKE"/>
    <property type="match status" value="2"/>
</dbReference>
<feature type="region of interest" description="Disordered" evidence="1">
    <location>
        <begin position="381"/>
        <end position="408"/>
    </location>
</feature>
<proteinExistence type="predicted"/>
<feature type="transmembrane region" description="Helical" evidence="2">
    <location>
        <begin position="345"/>
        <end position="367"/>
    </location>
</feature>
<organism evidence="5 6">
    <name type="scientific">Grus japonensis</name>
    <name type="common">Japanese crane</name>
    <name type="synonym">Red-crowned crane</name>
    <dbReference type="NCBI Taxonomy" id="30415"/>
    <lineage>
        <taxon>Eukaryota</taxon>
        <taxon>Metazoa</taxon>
        <taxon>Chordata</taxon>
        <taxon>Craniata</taxon>
        <taxon>Vertebrata</taxon>
        <taxon>Euteleostomi</taxon>
        <taxon>Archelosauria</taxon>
        <taxon>Archosauria</taxon>
        <taxon>Dinosauria</taxon>
        <taxon>Saurischia</taxon>
        <taxon>Theropoda</taxon>
        <taxon>Coelurosauria</taxon>
        <taxon>Aves</taxon>
        <taxon>Neognathae</taxon>
        <taxon>Neoaves</taxon>
        <taxon>Gruiformes</taxon>
        <taxon>Gruidae</taxon>
        <taxon>Grus</taxon>
    </lineage>
</organism>
<evidence type="ECO:0000259" key="4">
    <source>
        <dbReference type="PROSITE" id="PS50878"/>
    </source>
</evidence>
<keyword evidence="6" id="KW-1185">Reference proteome</keyword>
<keyword evidence="2" id="KW-0812">Transmembrane</keyword>
<dbReference type="InterPro" id="IPR036179">
    <property type="entry name" value="Ig-like_dom_sf"/>
</dbReference>
<dbReference type="PANTHER" id="PTHR44969:SF1">
    <property type="entry name" value="CELL SURFACE A33 ANTIGEN"/>
    <property type="match status" value="1"/>
</dbReference>
<dbReference type="InterPro" id="IPR007110">
    <property type="entry name" value="Ig-like_dom"/>
</dbReference>
<dbReference type="PROSITE" id="PS50878">
    <property type="entry name" value="RT_POL"/>
    <property type="match status" value="1"/>
</dbReference>
<feature type="domain" description="Reverse transcriptase" evidence="4">
    <location>
        <begin position="1"/>
        <end position="116"/>
    </location>
</feature>
<dbReference type="InterPro" id="IPR013783">
    <property type="entry name" value="Ig-like_fold"/>
</dbReference>